<feature type="compositionally biased region" description="Polar residues" evidence="1">
    <location>
        <begin position="1"/>
        <end position="14"/>
    </location>
</feature>
<gene>
    <name evidence="2" type="ORF">GCM10009839_04920</name>
</gene>
<name>A0ABN2TLB3_9ACTN</name>
<keyword evidence="3" id="KW-1185">Reference proteome</keyword>
<comment type="caution">
    <text evidence="2">The sequence shown here is derived from an EMBL/GenBank/DDBJ whole genome shotgun (WGS) entry which is preliminary data.</text>
</comment>
<feature type="region of interest" description="Disordered" evidence="1">
    <location>
        <begin position="1"/>
        <end position="22"/>
    </location>
</feature>
<evidence type="ECO:0000256" key="1">
    <source>
        <dbReference type="SAM" id="MobiDB-lite"/>
    </source>
</evidence>
<organism evidence="2 3">
    <name type="scientific">Catenulispora yoronensis</name>
    <dbReference type="NCBI Taxonomy" id="450799"/>
    <lineage>
        <taxon>Bacteria</taxon>
        <taxon>Bacillati</taxon>
        <taxon>Actinomycetota</taxon>
        <taxon>Actinomycetes</taxon>
        <taxon>Catenulisporales</taxon>
        <taxon>Catenulisporaceae</taxon>
        <taxon>Catenulispora</taxon>
    </lineage>
</organism>
<evidence type="ECO:0000313" key="3">
    <source>
        <dbReference type="Proteomes" id="UP001500751"/>
    </source>
</evidence>
<sequence length="84" mass="9296">MNSPGRDNGDSSFGSFGEPADDGLQVVVCPDDISELDSEVRAYRREVARARTRARWRSAAGAPGRAVARCGRWLGRMLRYALPW</sequence>
<dbReference type="Proteomes" id="UP001500751">
    <property type="component" value="Unassembled WGS sequence"/>
</dbReference>
<accession>A0ABN2TLB3</accession>
<dbReference type="EMBL" id="BAAAQN010000002">
    <property type="protein sequence ID" value="GAA2013258.1"/>
    <property type="molecule type" value="Genomic_DNA"/>
</dbReference>
<reference evidence="2 3" key="1">
    <citation type="journal article" date="2019" name="Int. J. Syst. Evol. Microbiol.">
        <title>The Global Catalogue of Microorganisms (GCM) 10K type strain sequencing project: providing services to taxonomists for standard genome sequencing and annotation.</title>
        <authorList>
            <consortium name="The Broad Institute Genomics Platform"/>
            <consortium name="The Broad Institute Genome Sequencing Center for Infectious Disease"/>
            <person name="Wu L."/>
            <person name="Ma J."/>
        </authorList>
    </citation>
    <scope>NUCLEOTIDE SEQUENCE [LARGE SCALE GENOMIC DNA]</scope>
    <source>
        <strain evidence="2 3">JCM 16014</strain>
    </source>
</reference>
<evidence type="ECO:0000313" key="2">
    <source>
        <dbReference type="EMBL" id="GAA2013258.1"/>
    </source>
</evidence>
<proteinExistence type="predicted"/>
<dbReference type="RefSeq" id="WP_344663797.1">
    <property type="nucleotide sequence ID" value="NZ_BAAAQN010000002.1"/>
</dbReference>
<protein>
    <submittedName>
        <fullName evidence="2">Uncharacterized protein</fullName>
    </submittedName>
</protein>